<proteinExistence type="predicted"/>
<dbReference type="AlphaFoldDB" id="A0A1D5AA38"/>
<dbReference type="Proteomes" id="UP000249913">
    <property type="component" value="Unassembled WGS sequence"/>
</dbReference>
<reference evidence="1 2" key="1">
    <citation type="submission" date="2018-06" db="EMBL/GenBank/DDBJ databases">
        <authorList>
            <consortium name="Pathogen Informatics"/>
            <person name="Doyle S."/>
        </authorList>
    </citation>
    <scope>NUCLEOTIDE SEQUENCE [LARGE SCALE GENOMIC DNA]</scope>
    <source>
        <strain evidence="1 2">NCTC7878</strain>
    </source>
</reference>
<sequence length="32" mass="3872">MSNQSRKRYLECFTEEKMIKEVEDVYNGKSTQ</sequence>
<dbReference type="EMBL" id="UAUX01000009">
    <property type="protein sequence ID" value="SPZ98755.1"/>
    <property type="molecule type" value="Genomic_DNA"/>
</dbReference>
<keyword evidence="1" id="KW-0328">Glycosyltransferase</keyword>
<keyword evidence="1" id="KW-0808">Transferase</keyword>
<accession>A0A1D5AA38</accession>
<evidence type="ECO:0000313" key="1">
    <source>
        <dbReference type="EMBL" id="SPZ98755.1"/>
    </source>
</evidence>
<dbReference type="GO" id="GO:0016757">
    <property type="term" value="F:glycosyltransferase activity"/>
    <property type="evidence" value="ECO:0007669"/>
    <property type="project" value="UniProtKB-KW"/>
</dbReference>
<protein>
    <submittedName>
        <fullName evidence="1">Exopolysaccharide biosynthesis glycosyltransferase EpsF</fullName>
        <ecNumber evidence="1">2.4.1.-</ecNumber>
    </submittedName>
</protein>
<organism evidence="1 2">
    <name type="scientific">Staphylococcus aureus</name>
    <dbReference type="NCBI Taxonomy" id="1280"/>
    <lineage>
        <taxon>Bacteria</taxon>
        <taxon>Bacillati</taxon>
        <taxon>Bacillota</taxon>
        <taxon>Bacilli</taxon>
        <taxon>Bacillales</taxon>
        <taxon>Staphylococcaceae</taxon>
        <taxon>Staphylococcus</taxon>
    </lineage>
</organism>
<dbReference type="EC" id="2.4.1.-" evidence="1"/>
<name>A0A1D5AA38_STAAU</name>
<gene>
    <name evidence="1" type="ORF">NCTC7878_02158</name>
</gene>
<evidence type="ECO:0000313" key="2">
    <source>
        <dbReference type="Proteomes" id="UP000249913"/>
    </source>
</evidence>